<comment type="similarity">
    <text evidence="8 9">Belongs to the imidazoleglycerol-phosphate dehydratase family.</text>
</comment>
<comment type="catalytic activity">
    <reaction evidence="7">
        <text>L-histidinol phosphate + H2O = L-histidinol + phosphate</text>
        <dbReference type="Rhea" id="RHEA:14465"/>
        <dbReference type="ChEBI" id="CHEBI:15377"/>
        <dbReference type="ChEBI" id="CHEBI:43474"/>
        <dbReference type="ChEBI" id="CHEBI:57699"/>
        <dbReference type="ChEBI" id="CHEBI:57980"/>
        <dbReference type="EC" id="3.1.3.15"/>
    </reaction>
</comment>
<dbReference type="CDD" id="cd07914">
    <property type="entry name" value="IGPD"/>
    <property type="match status" value="1"/>
</dbReference>
<dbReference type="PANTHER" id="PTHR23133">
    <property type="entry name" value="IMIDAZOLEGLYCEROL-PHOSPHATE DEHYDRATASE HIS7"/>
    <property type="match status" value="1"/>
</dbReference>
<dbReference type="InterPro" id="IPR000807">
    <property type="entry name" value="ImidazoleglycerolP_deHydtase"/>
</dbReference>
<keyword evidence="5 8" id="KW-0368">Histidine biosynthesis</keyword>
<evidence type="ECO:0000256" key="3">
    <source>
        <dbReference type="ARBA" id="ARBA00016664"/>
    </source>
</evidence>
<evidence type="ECO:0000256" key="7">
    <source>
        <dbReference type="ARBA" id="ARBA00049158"/>
    </source>
</evidence>
<dbReference type="NCBIfam" id="NF002114">
    <property type="entry name" value="PRK00951.2-4"/>
    <property type="match status" value="1"/>
</dbReference>
<dbReference type="EC" id="4.2.1.19" evidence="8 9"/>
<proteinExistence type="inferred from homology"/>
<dbReference type="GO" id="GO:0004424">
    <property type="term" value="F:imidazoleglycerol-phosphate dehydratase activity"/>
    <property type="evidence" value="ECO:0007669"/>
    <property type="project" value="UniProtKB-UniRule"/>
</dbReference>
<dbReference type="GO" id="GO:0005737">
    <property type="term" value="C:cytoplasm"/>
    <property type="evidence" value="ECO:0007669"/>
    <property type="project" value="UniProtKB-SubCell"/>
</dbReference>
<evidence type="ECO:0000256" key="9">
    <source>
        <dbReference type="RuleBase" id="RU000599"/>
    </source>
</evidence>
<dbReference type="Gene3D" id="3.30.230.40">
    <property type="entry name" value="Imidazole glycerol phosphate dehydratase, domain 1"/>
    <property type="match status" value="2"/>
</dbReference>
<dbReference type="NCBIfam" id="NF002109">
    <property type="entry name" value="PRK00951.1-5"/>
    <property type="match status" value="1"/>
</dbReference>
<dbReference type="FunFam" id="3.30.230.40:FF:000003">
    <property type="entry name" value="Imidazoleglycerol-phosphate dehydratase HisB"/>
    <property type="match status" value="1"/>
</dbReference>
<dbReference type="InterPro" id="IPR038494">
    <property type="entry name" value="IGPD_sf"/>
</dbReference>
<gene>
    <name evidence="8 10" type="primary">hisB</name>
    <name evidence="10" type="ORF">D1639_08590</name>
</gene>
<organism evidence="10">
    <name type="scientific">Muribaculaceae bacterium Z82</name>
    <dbReference type="NCBI Taxonomy" id="2304548"/>
    <lineage>
        <taxon>Bacteria</taxon>
        <taxon>Pseudomonadati</taxon>
        <taxon>Bacteroidota</taxon>
        <taxon>Bacteroidia</taxon>
        <taxon>Bacteroidales</taxon>
        <taxon>Muribaculaceae</taxon>
    </lineage>
</organism>
<comment type="catalytic activity">
    <reaction evidence="8 9">
        <text>D-erythro-1-(imidazol-4-yl)glycerol 3-phosphate = 3-(imidazol-4-yl)-2-oxopropyl phosphate + H2O</text>
        <dbReference type="Rhea" id="RHEA:11040"/>
        <dbReference type="ChEBI" id="CHEBI:15377"/>
        <dbReference type="ChEBI" id="CHEBI:57766"/>
        <dbReference type="ChEBI" id="CHEBI:58278"/>
        <dbReference type="EC" id="4.2.1.19"/>
    </reaction>
</comment>
<dbReference type="Pfam" id="PF00475">
    <property type="entry name" value="IGPD"/>
    <property type="match status" value="1"/>
</dbReference>
<dbReference type="EMBL" id="QWKH01000072">
    <property type="protein sequence ID" value="NBI35081.1"/>
    <property type="molecule type" value="Genomic_DNA"/>
</dbReference>
<dbReference type="UniPathway" id="UPA00031">
    <property type="reaction ID" value="UER00011"/>
</dbReference>
<keyword evidence="4 8" id="KW-0028">Amino-acid biosynthesis</keyword>
<evidence type="ECO:0000256" key="8">
    <source>
        <dbReference type="HAMAP-Rule" id="MF_00076"/>
    </source>
</evidence>
<comment type="subcellular location">
    <subcellularLocation>
        <location evidence="8 9">Cytoplasm</location>
    </subcellularLocation>
</comment>
<evidence type="ECO:0000256" key="4">
    <source>
        <dbReference type="ARBA" id="ARBA00022605"/>
    </source>
</evidence>
<accession>A0A7C9JE71</accession>
<dbReference type="FunFam" id="3.30.230.40:FF:000001">
    <property type="entry name" value="Imidazoleglycerol-phosphate dehydratase HisB"/>
    <property type="match status" value="1"/>
</dbReference>
<dbReference type="SUPFAM" id="SSF54211">
    <property type="entry name" value="Ribosomal protein S5 domain 2-like"/>
    <property type="match status" value="2"/>
</dbReference>
<comment type="cofactor">
    <cofactor evidence="1">
        <name>Mg(2+)</name>
        <dbReference type="ChEBI" id="CHEBI:18420"/>
    </cofactor>
</comment>
<dbReference type="NCBIfam" id="NF002111">
    <property type="entry name" value="PRK00951.2-1"/>
    <property type="match status" value="1"/>
</dbReference>
<evidence type="ECO:0000313" key="10">
    <source>
        <dbReference type="EMBL" id="NBI35081.1"/>
    </source>
</evidence>
<dbReference type="AlphaFoldDB" id="A0A7C9JE71"/>
<dbReference type="InterPro" id="IPR020565">
    <property type="entry name" value="ImidazoleglycerP_deHydtase_CS"/>
</dbReference>
<sequence length="195" mass="20874">MREAAVERTTKETSVSVRLGIDGTGRSQVRTGIGFFDHMLEAFARHGSFNLDAVCEGDLEVDGHHSVEDTGIVLGQAFARALGDKRGIVRFGSVALPMDEALVLAACDISGRGQLHWAVDVPWGMIGDFDSSLAKEFFIAFASNAGVTLHVRQLAGENAHHIVEAAFKAVARALRQAVAVDARHPEELPSTKGVL</sequence>
<keyword evidence="8" id="KW-0963">Cytoplasm</keyword>
<protein>
    <recommendedName>
        <fullName evidence="3 8">Imidazoleglycerol-phosphate dehydratase</fullName>
        <shortName evidence="8">IGPD</shortName>
        <ecNumber evidence="8 9">4.2.1.19</ecNumber>
    </recommendedName>
</protein>
<dbReference type="GO" id="GO:0000105">
    <property type="term" value="P:L-histidine biosynthetic process"/>
    <property type="evidence" value="ECO:0007669"/>
    <property type="project" value="UniProtKB-UniRule"/>
</dbReference>
<evidence type="ECO:0000256" key="6">
    <source>
        <dbReference type="ARBA" id="ARBA00023239"/>
    </source>
</evidence>
<dbReference type="PANTHER" id="PTHR23133:SF2">
    <property type="entry name" value="IMIDAZOLEGLYCEROL-PHOSPHATE DEHYDRATASE"/>
    <property type="match status" value="1"/>
</dbReference>
<dbReference type="PROSITE" id="PS00955">
    <property type="entry name" value="IGP_DEHYDRATASE_2"/>
    <property type="match status" value="1"/>
</dbReference>
<dbReference type="HAMAP" id="MF_00076">
    <property type="entry name" value="HisB"/>
    <property type="match status" value="1"/>
</dbReference>
<reference evidence="10" key="1">
    <citation type="submission" date="2018-08" db="EMBL/GenBank/DDBJ databases">
        <title>Murine metabolic-syndrome-specific gut microbial biobank.</title>
        <authorList>
            <person name="Liu C."/>
        </authorList>
    </citation>
    <scope>NUCLEOTIDE SEQUENCE [LARGE SCALE GENOMIC DNA]</scope>
    <source>
        <strain evidence="10">Z82</strain>
    </source>
</reference>
<dbReference type="GO" id="GO:0004401">
    <property type="term" value="F:histidinol-phosphatase activity"/>
    <property type="evidence" value="ECO:0007669"/>
    <property type="project" value="UniProtKB-EC"/>
</dbReference>
<dbReference type="InterPro" id="IPR020568">
    <property type="entry name" value="Ribosomal_Su5_D2-typ_SF"/>
</dbReference>
<evidence type="ECO:0000256" key="2">
    <source>
        <dbReference type="ARBA" id="ARBA00005047"/>
    </source>
</evidence>
<evidence type="ECO:0000256" key="1">
    <source>
        <dbReference type="ARBA" id="ARBA00001946"/>
    </source>
</evidence>
<dbReference type="PROSITE" id="PS00954">
    <property type="entry name" value="IGP_DEHYDRATASE_1"/>
    <property type="match status" value="1"/>
</dbReference>
<comment type="pathway">
    <text evidence="2 8 9">Amino-acid biosynthesis; L-histidine biosynthesis; L-histidine from 5-phospho-alpha-D-ribose 1-diphosphate: step 6/9.</text>
</comment>
<keyword evidence="6 8" id="KW-0456">Lyase</keyword>
<name>A0A7C9JE71_9BACT</name>
<evidence type="ECO:0000256" key="5">
    <source>
        <dbReference type="ARBA" id="ARBA00023102"/>
    </source>
</evidence>
<comment type="caution">
    <text evidence="10">The sequence shown here is derived from an EMBL/GenBank/DDBJ whole genome shotgun (WGS) entry which is preliminary data.</text>
</comment>